<organism evidence="12">
    <name type="scientific">Chromera velia CCMP2878</name>
    <dbReference type="NCBI Taxonomy" id="1169474"/>
    <lineage>
        <taxon>Eukaryota</taxon>
        <taxon>Sar</taxon>
        <taxon>Alveolata</taxon>
        <taxon>Colpodellida</taxon>
        <taxon>Chromeraceae</taxon>
        <taxon>Chromera</taxon>
    </lineage>
</organism>
<dbReference type="PROSITE" id="PS50082">
    <property type="entry name" value="WD_REPEATS_2"/>
    <property type="match status" value="4"/>
</dbReference>
<dbReference type="PANTHER" id="PTHR13720">
    <property type="entry name" value="WD-40 REPEAT PROTEIN"/>
    <property type="match status" value="1"/>
</dbReference>
<dbReference type="PROSITE" id="PS00678">
    <property type="entry name" value="WD_REPEATS_1"/>
    <property type="match status" value="2"/>
</dbReference>
<dbReference type="PANTHER" id="PTHR13720:SF14">
    <property type="entry name" value="CILIA- AND FLAGELLA-ASSOCIATED PROTEIN 52"/>
    <property type="match status" value="1"/>
</dbReference>
<dbReference type="GO" id="GO:0031514">
    <property type="term" value="C:motile cilium"/>
    <property type="evidence" value="ECO:0007669"/>
    <property type="project" value="UniProtKB-SubCell"/>
</dbReference>
<dbReference type="SMART" id="SM00320">
    <property type="entry name" value="WD40"/>
    <property type="match status" value="11"/>
</dbReference>
<comment type="similarity">
    <text evidence="9">Belongs to the CFAP52 family.</text>
</comment>
<dbReference type="CDD" id="cd00200">
    <property type="entry name" value="WD40"/>
    <property type="match status" value="1"/>
</dbReference>
<evidence type="ECO:0000256" key="9">
    <source>
        <dbReference type="ARBA" id="ARBA00029456"/>
    </source>
</evidence>
<feature type="repeat" description="WD" evidence="11">
    <location>
        <begin position="492"/>
        <end position="533"/>
    </location>
</feature>
<protein>
    <recommendedName>
        <fullName evidence="10">Cilia- and flagella-associated protein 52</fullName>
    </recommendedName>
</protein>
<dbReference type="InterPro" id="IPR019775">
    <property type="entry name" value="WD40_repeat_CS"/>
</dbReference>
<reference evidence="12" key="1">
    <citation type="submission" date="2014-11" db="EMBL/GenBank/DDBJ databases">
        <authorList>
            <person name="Otto D Thomas"/>
            <person name="Naeem Raeece"/>
        </authorList>
    </citation>
    <scope>NUCLEOTIDE SEQUENCE</scope>
</reference>
<keyword evidence="7" id="KW-0969">Cilium</keyword>
<evidence type="ECO:0000256" key="5">
    <source>
        <dbReference type="ARBA" id="ARBA00022737"/>
    </source>
</evidence>
<keyword evidence="5" id="KW-0677">Repeat</keyword>
<evidence type="ECO:0000256" key="4">
    <source>
        <dbReference type="ARBA" id="ARBA00022574"/>
    </source>
</evidence>
<dbReference type="InterPro" id="IPR050630">
    <property type="entry name" value="WD_repeat_EMAP"/>
</dbReference>
<evidence type="ECO:0000256" key="1">
    <source>
        <dbReference type="ARBA" id="ARBA00004230"/>
    </source>
</evidence>
<evidence type="ECO:0000256" key="2">
    <source>
        <dbReference type="ARBA" id="ARBA00004496"/>
    </source>
</evidence>
<dbReference type="InterPro" id="IPR036322">
    <property type="entry name" value="WD40_repeat_dom_sf"/>
</dbReference>
<sequence>MVGKLDLQAVVGFKGSVPDGLLLHPDNSHLIYPLGSTVVVRHVPTREQTFLRGHDAPVNALALSKSGQLLASGAKTHMGFPADVIVWDFEKREAKFKLRLHKVAVQCLTFSPSERFLASLGGQDDNALVVWDLETGTPICGTPAATDSARTVTFFRTSDRHLVSAGRFHIRIWTFDLPNKKLRPLECRIGNLQRVTTSAVTDATDSNLVCGTTTGDILYVQINSSPSDDPELPFRVDSAVFRRAGPSATQNSELFPSQTQKKTLGVTSVCRTQGLFSQGITCLQILDRDGEGIGSSGDVLVGTGAGVIARVAAGRLRVMTEAAVLGAVTSVQVTADGMHAFVGTDRSNIYWVDLRSMTVELRNTCHYGAINQVVFPFGCSDVFATCSQDDVRVWNARTRQELLRISVPNLECLAIDFVRDGKSILSGWSDGKVRAFLPQSGRLLYTIHDAHKNGCTALATSSDCTTVISGGMDGEIRVWKVSKLTQVMEASMKEHRGRVWSLKIRQTLPQVVSASSDGSVIVWDLTSYTRVMCLFESTMFKALAFHPDESQLLTTGSDRRVSYWDTFDGQQIRVLETGGSHGGDEDGEAVEGEMNCLAVTRTGSHFVIGGETKRVQIWDYDMGVCKYEGVGHSAGVNFVSVSPDQSTVVSVGKEGAVMIWRTPDDVFSAATAEEEEILPQ</sequence>
<evidence type="ECO:0000256" key="3">
    <source>
        <dbReference type="ARBA" id="ARBA00022490"/>
    </source>
</evidence>
<proteinExistence type="inferred from homology"/>
<dbReference type="GO" id="GO:0005930">
    <property type="term" value="C:axoneme"/>
    <property type="evidence" value="ECO:0007669"/>
    <property type="project" value="UniProtKB-ARBA"/>
</dbReference>
<feature type="repeat" description="WD" evidence="11">
    <location>
        <begin position="629"/>
        <end position="660"/>
    </location>
</feature>
<feature type="repeat" description="WD" evidence="11">
    <location>
        <begin position="542"/>
        <end position="574"/>
    </location>
</feature>
<dbReference type="PROSITE" id="PS50294">
    <property type="entry name" value="WD_REPEATS_REGION"/>
    <property type="match status" value="3"/>
</dbReference>
<evidence type="ECO:0000313" key="12">
    <source>
        <dbReference type="EMBL" id="CEM46692.1"/>
    </source>
</evidence>
<dbReference type="Gene3D" id="2.130.10.10">
    <property type="entry name" value="YVTN repeat-like/Quinoprotein amine dehydrogenase"/>
    <property type="match status" value="3"/>
</dbReference>
<evidence type="ECO:0000256" key="8">
    <source>
        <dbReference type="ARBA" id="ARBA00023273"/>
    </source>
</evidence>
<name>A0A0G4HQM4_9ALVE</name>
<comment type="subcellular location">
    <subcellularLocation>
        <location evidence="1">Cell projection</location>
        <location evidence="1">Cilium</location>
        <location evidence="1">Flagellum</location>
    </subcellularLocation>
    <subcellularLocation>
        <location evidence="2">Cytoplasm</location>
    </subcellularLocation>
</comment>
<dbReference type="InterPro" id="IPR015943">
    <property type="entry name" value="WD40/YVTN_repeat-like_dom_sf"/>
</dbReference>
<gene>
    <name evidence="12" type="ORF">Cvel_8006</name>
</gene>
<evidence type="ECO:0000256" key="11">
    <source>
        <dbReference type="PROSITE-ProRule" id="PRU00221"/>
    </source>
</evidence>
<dbReference type="SUPFAM" id="SSF50978">
    <property type="entry name" value="WD40 repeat-like"/>
    <property type="match status" value="2"/>
</dbReference>
<accession>A0A0G4HQM4</accession>
<keyword evidence="8" id="KW-0966">Cell projection</keyword>
<dbReference type="EMBL" id="CDMZ01003521">
    <property type="protein sequence ID" value="CEM46692.1"/>
    <property type="molecule type" value="Genomic_DNA"/>
</dbReference>
<keyword evidence="4 11" id="KW-0853">WD repeat</keyword>
<feature type="repeat" description="WD" evidence="11">
    <location>
        <begin position="448"/>
        <end position="489"/>
    </location>
</feature>
<evidence type="ECO:0000256" key="6">
    <source>
        <dbReference type="ARBA" id="ARBA00022846"/>
    </source>
</evidence>
<dbReference type="FunFam" id="2.130.10.10:FF:001320">
    <property type="entry name" value="Predicted protein"/>
    <property type="match status" value="1"/>
</dbReference>
<dbReference type="Pfam" id="PF00400">
    <property type="entry name" value="WD40"/>
    <property type="match status" value="6"/>
</dbReference>
<dbReference type="VEuPathDB" id="CryptoDB:Cvel_8006"/>
<dbReference type="InterPro" id="IPR001680">
    <property type="entry name" value="WD40_rpt"/>
</dbReference>
<keyword evidence="3" id="KW-0963">Cytoplasm</keyword>
<evidence type="ECO:0000256" key="7">
    <source>
        <dbReference type="ARBA" id="ARBA00023069"/>
    </source>
</evidence>
<dbReference type="PhylomeDB" id="A0A0G4HQM4"/>
<dbReference type="AlphaFoldDB" id="A0A0G4HQM4"/>
<evidence type="ECO:0000256" key="10">
    <source>
        <dbReference type="ARBA" id="ARBA00029552"/>
    </source>
</evidence>
<keyword evidence="6" id="KW-0282">Flagellum</keyword>